<feature type="region of interest" description="Disordered" evidence="2">
    <location>
        <begin position="829"/>
        <end position="864"/>
    </location>
</feature>
<feature type="region of interest" description="Disordered" evidence="2">
    <location>
        <begin position="222"/>
        <end position="256"/>
    </location>
</feature>
<dbReference type="EMBL" id="KV003186">
    <property type="protein sequence ID" value="KZV36910.1"/>
    <property type="molecule type" value="Genomic_DNA"/>
</dbReference>
<dbReference type="Proteomes" id="UP000250235">
    <property type="component" value="Unassembled WGS sequence"/>
</dbReference>
<feature type="compositionally biased region" description="Basic residues" evidence="2">
    <location>
        <begin position="228"/>
        <end position="240"/>
    </location>
</feature>
<accession>A0A2Z7BXK0</accession>
<evidence type="ECO:0000256" key="2">
    <source>
        <dbReference type="SAM" id="MobiDB-lite"/>
    </source>
</evidence>
<feature type="region of interest" description="Disordered" evidence="2">
    <location>
        <begin position="786"/>
        <end position="814"/>
    </location>
</feature>
<feature type="signal peptide" evidence="3">
    <location>
        <begin position="1"/>
        <end position="20"/>
    </location>
</feature>
<evidence type="ECO:0000313" key="5">
    <source>
        <dbReference type="Proteomes" id="UP000250235"/>
    </source>
</evidence>
<gene>
    <name evidence="4" type="ORF">F511_17195</name>
</gene>
<evidence type="ECO:0000256" key="3">
    <source>
        <dbReference type="SAM" id="SignalP"/>
    </source>
</evidence>
<feature type="compositionally biased region" description="Basic residues" evidence="2">
    <location>
        <begin position="850"/>
        <end position="864"/>
    </location>
</feature>
<feature type="coiled-coil region" evidence="1">
    <location>
        <begin position="717"/>
        <end position="751"/>
    </location>
</feature>
<keyword evidence="3" id="KW-0732">Signal</keyword>
<feature type="compositionally biased region" description="Basic and acidic residues" evidence="2">
    <location>
        <begin position="833"/>
        <end position="849"/>
    </location>
</feature>
<name>A0A2Z7BXK0_9LAMI</name>
<evidence type="ECO:0008006" key="6">
    <source>
        <dbReference type="Google" id="ProtNLM"/>
    </source>
</evidence>
<sequence>MGEPGMVSMFQALIASGLQGFLGCTAVVYEDALVEFFANGTVRDDLVVSTVTGVTIEISEKLFTETFDLPVDGFADTFEMPKEKIFDARSIVSLTGGPVTLSGLKSQMKMHYRLLCDIMEKSISVKAGSFNAITVEKFSLLTAEVCDVKMNWGSVLFGILKKMVTPGTKQAKGFAIQISLLLESVPNLELGESSEFPSSKILTDKTIHRYIAVIDKSGAQEPADAPKVKKAPKKKVASRKRPADIPSDVPVVKKKRTSKKKSTLEIVVVSQEAIPILSVPVSPAIEPMVEDQQAEFSKEQPADELPTDKSAASTEERHWFDLSYEELIAKWAAERPAPVDDPDTVINQVLQQMDSISADQCDTSIVKGAESLGVADQCDTSIVEGAESFDVGTAGGAQQVKFSEEELVEKSVDAFISVDETMSLDDILYSIPGEVSLPSTGVEVTKISFGKEIKIPGVTEFTWHLAGLPKIPADHKGKEPPIEKNQIKGNPVMEQVTLILADIDCLVQVRAKLVDEVAKFFYSFSFKRLANLQIDDSYFDKEELVLTWAESESTGIALQRRRYILLNYKEVLLRKFLEVRKMKFKPSEGSSAIDLKILDLLYDVDLFILEELKKEIQAHGLMWKKACCSKIFEGRPRDRGAVIARTNSNTPSKCWIRTMLRINGTLCDSLRDQADIFKNLSQGARQEARTIDDVQTLRFNEFRKNVLAQNSSIFTGLADVRKEVQEVNAKVDILASRLNGVQKNVEETKEALCHQLLEFQSQSQANQNILNAQLIELVNYINRGSADKKGKSSSRGPQPPDAQISASAERTPSFAQRVEMAQRRIVQTVLDADSNRESLERQAAAERDRERRRREARLLKRRRS</sequence>
<keyword evidence="1" id="KW-0175">Coiled coil</keyword>
<organism evidence="4 5">
    <name type="scientific">Dorcoceras hygrometricum</name>
    <dbReference type="NCBI Taxonomy" id="472368"/>
    <lineage>
        <taxon>Eukaryota</taxon>
        <taxon>Viridiplantae</taxon>
        <taxon>Streptophyta</taxon>
        <taxon>Embryophyta</taxon>
        <taxon>Tracheophyta</taxon>
        <taxon>Spermatophyta</taxon>
        <taxon>Magnoliopsida</taxon>
        <taxon>eudicotyledons</taxon>
        <taxon>Gunneridae</taxon>
        <taxon>Pentapetalae</taxon>
        <taxon>asterids</taxon>
        <taxon>lamiids</taxon>
        <taxon>Lamiales</taxon>
        <taxon>Gesneriaceae</taxon>
        <taxon>Didymocarpoideae</taxon>
        <taxon>Trichosporeae</taxon>
        <taxon>Loxocarpinae</taxon>
        <taxon>Dorcoceras</taxon>
    </lineage>
</organism>
<reference evidence="4 5" key="1">
    <citation type="journal article" date="2015" name="Proc. Natl. Acad. Sci. U.S.A.">
        <title>The resurrection genome of Boea hygrometrica: A blueprint for survival of dehydration.</title>
        <authorList>
            <person name="Xiao L."/>
            <person name="Yang G."/>
            <person name="Zhang L."/>
            <person name="Yang X."/>
            <person name="Zhao S."/>
            <person name="Ji Z."/>
            <person name="Zhou Q."/>
            <person name="Hu M."/>
            <person name="Wang Y."/>
            <person name="Chen M."/>
            <person name="Xu Y."/>
            <person name="Jin H."/>
            <person name="Xiao X."/>
            <person name="Hu G."/>
            <person name="Bao F."/>
            <person name="Hu Y."/>
            <person name="Wan P."/>
            <person name="Li L."/>
            <person name="Deng X."/>
            <person name="Kuang T."/>
            <person name="Xiang C."/>
            <person name="Zhu J.K."/>
            <person name="Oliver M.J."/>
            <person name="He Y."/>
        </authorList>
    </citation>
    <scope>NUCLEOTIDE SEQUENCE [LARGE SCALE GENOMIC DNA]</scope>
    <source>
        <strain evidence="5">cv. XS01</strain>
    </source>
</reference>
<feature type="compositionally biased region" description="Polar residues" evidence="2">
    <location>
        <begin position="804"/>
        <end position="814"/>
    </location>
</feature>
<keyword evidence="5" id="KW-1185">Reference proteome</keyword>
<dbReference type="AlphaFoldDB" id="A0A2Z7BXK0"/>
<feature type="chain" id="PRO_5016262110" description="Dystroglycan-like" evidence="3">
    <location>
        <begin position="21"/>
        <end position="864"/>
    </location>
</feature>
<protein>
    <recommendedName>
        <fullName evidence="6">Dystroglycan-like</fullName>
    </recommendedName>
</protein>
<evidence type="ECO:0000256" key="1">
    <source>
        <dbReference type="SAM" id="Coils"/>
    </source>
</evidence>
<evidence type="ECO:0000313" key="4">
    <source>
        <dbReference type="EMBL" id="KZV36910.1"/>
    </source>
</evidence>
<proteinExistence type="predicted"/>
<feature type="region of interest" description="Disordered" evidence="2">
    <location>
        <begin position="290"/>
        <end position="314"/>
    </location>
</feature>